<evidence type="ECO:0000256" key="10">
    <source>
        <dbReference type="RuleBase" id="RU000520"/>
    </source>
</evidence>
<feature type="binding site" evidence="8">
    <location>
        <position position="13"/>
    </location>
    <ligand>
        <name>Mg(2+)</name>
        <dbReference type="ChEBI" id="CHEBI:18420"/>
    </ligand>
</feature>
<comment type="caution">
    <text evidence="11">The sequence shown here is derived from an EMBL/GenBank/DDBJ whole genome shotgun (WGS) entry which is preliminary data.</text>
</comment>
<feature type="binding site" evidence="8">
    <location>
        <begin position="299"/>
        <end position="305"/>
    </location>
    <ligand>
        <name>substrate</name>
    </ligand>
</feature>
<evidence type="ECO:0000256" key="1">
    <source>
        <dbReference type="ARBA" id="ARBA00011738"/>
    </source>
</evidence>
<dbReference type="UniPathway" id="UPA00075">
    <property type="reaction ID" value="UER00335"/>
</dbReference>
<keyword evidence="8" id="KW-0963">Cytoplasm</keyword>
<evidence type="ECO:0000256" key="7">
    <source>
        <dbReference type="ARBA" id="ARBA00023134"/>
    </source>
</evidence>
<dbReference type="Pfam" id="PF00709">
    <property type="entry name" value="Adenylsucc_synt"/>
    <property type="match status" value="1"/>
</dbReference>
<evidence type="ECO:0000256" key="5">
    <source>
        <dbReference type="ARBA" id="ARBA00022755"/>
    </source>
</evidence>
<evidence type="ECO:0000256" key="3">
    <source>
        <dbReference type="ARBA" id="ARBA00022723"/>
    </source>
</evidence>
<dbReference type="FunFam" id="3.90.170.10:FF:000001">
    <property type="entry name" value="Adenylosuccinate synthetase"/>
    <property type="match status" value="1"/>
</dbReference>
<comment type="function">
    <text evidence="8">Plays an important role in the de novo pathway of purine nucleotide biosynthesis. Catalyzes the first committed step in the biosynthesis of AMP from IMP.</text>
</comment>
<dbReference type="InterPro" id="IPR033128">
    <property type="entry name" value="Adenylosuccin_syn_Lys_AS"/>
</dbReference>
<feature type="binding site" description="in other chain" evidence="8">
    <location>
        <position position="130"/>
    </location>
    <ligand>
        <name>IMP</name>
        <dbReference type="ChEBI" id="CHEBI:58053"/>
        <note>ligand shared between dimeric partners</note>
    </ligand>
</feature>
<dbReference type="AlphaFoldDB" id="A0A017TC51"/>
<dbReference type="Gene3D" id="1.10.300.10">
    <property type="entry name" value="Adenylosuccinate Synthetase, subunit A, domain 2"/>
    <property type="match status" value="1"/>
</dbReference>
<dbReference type="OrthoDB" id="9807553at2"/>
<dbReference type="STRING" id="1192034.CAP_1526"/>
<comment type="cofactor">
    <cofactor evidence="8">
        <name>Mg(2+)</name>
        <dbReference type="ChEBI" id="CHEBI:18420"/>
    </cofactor>
    <text evidence="8">Binds 1 Mg(2+) ion per subunit.</text>
</comment>
<feature type="binding site" evidence="8">
    <location>
        <position position="305"/>
    </location>
    <ligand>
        <name>GTP</name>
        <dbReference type="ChEBI" id="CHEBI:37565"/>
    </ligand>
</feature>
<dbReference type="SMART" id="SM00788">
    <property type="entry name" value="Adenylsucc_synt"/>
    <property type="match status" value="1"/>
</dbReference>
<evidence type="ECO:0000256" key="6">
    <source>
        <dbReference type="ARBA" id="ARBA00022842"/>
    </source>
</evidence>
<dbReference type="GO" id="GO:0044208">
    <property type="term" value="P:'de novo' AMP biosynthetic process"/>
    <property type="evidence" value="ECO:0007669"/>
    <property type="project" value="UniProtKB-UniRule"/>
</dbReference>
<feature type="binding site" evidence="8">
    <location>
        <position position="144"/>
    </location>
    <ligand>
        <name>IMP</name>
        <dbReference type="ChEBI" id="CHEBI:58053"/>
        <note>ligand shared between dimeric partners</note>
    </ligand>
</feature>
<feature type="binding site" description="in other chain" evidence="8">
    <location>
        <position position="224"/>
    </location>
    <ligand>
        <name>IMP</name>
        <dbReference type="ChEBI" id="CHEBI:58053"/>
        <note>ligand shared between dimeric partners</note>
    </ligand>
</feature>
<feature type="binding site" evidence="8">
    <location>
        <position position="40"/>
    </location>
    <ligand>
        <name>Mg(2+)</name>
        <dbReference type="ChEBI" id="CHEBI:18420"/>
    </ligand>
</feature>
<proteinExistence type="inferred from homology"/>
<feature type="binding site" evidence="8">
    <location>
        <begin position="411"/>
        <end position="413"/>
    </location>
    <ligand>
        <name>GTP</name>
        <dbReference type="ChEBI" id="CHEBI:37565"/>
    </ligand>
</feature>
<keyword evidence="5 8" id="KW-0658">Purine biosynthesis</keyword>
<evidence type="ECO:0000313" key="12">
    <source>
        <dbReference type="Proteomes" id="UP000019678"/>
    </source>
</evidence>
<feature type="active site" description="Proton donor" evidence="8">
    <location>
        <position position="41"/>
    </location>
</feature>
<dbReference type="PROSITE" id="PS01266">
    <property type="entry name" value="ADENYLOSUCCIN_SYN_1"/>
    <property type="match status" value="1"/>
</dbReference>
<accession>A0A017TC51</accession>
<keyword evidence="6 8" id="KW-0460">Magnesium</keyword>
<comment type="pathway">
    <text evidence="8 10">Purine metabolism; AMP biosynthesis via de novo pathway; AMP from IMP: step 1/2.</text>
</comment>
<dbReference type="GO" id="GO:0000287">
    <property type="term" value="F:magnesium ion binding"/>
    <property type="evidence" value="ECO:0007669"/>
    <property type="project" value="UniProtKB-UniRule"/>
</dbReference>
<dbReference type="InterPro" id="IPR042109">
    <property type="entry name" value="Adenylosuccinate_synth_dom1"/>
</dbReference>
<dbReference type="GO" id="GO:0046040">
    <property type="term" value="P:IMP metabolic process"/>
    <property type="evidence" value="ECO:0007669"/>
    <property type="project" value="TreeGrafter"/>
</dbReference>
<dbReference type="GO" id="GO:0004019">
    <property type="term" value="F:adenylosuccinate synthase activity"/>
    <property type="evidence" value="ECO:0007669"/>
    <property type="project" value="UniProtKB-UniRule"/>
</dbReference>
<dbReference type="GO" id="GO:0005737">
    <property type="term" value="C:cytoplasm"/>
    <property type="evidence" value="ECO:0007669"/>
    <property type="project" value="UniProtKB-SubCell"/>
</dbReference>
<dbReference type="GO" id="GO:0005525">
    <property type="term" value="F:GTP binding"/>
    <property type="evidence" value="ECO:0007669"/>
    <property type="project" value="UniProtKB-UniRule"/>
</dbReference>
<keyword evidence="2 8" id="KW-0436">Ligase</keyword>
<comment type="subunit">
    <text evidence="1 8">Homodimer.</text>
</comment>
<dbReference type="Gene3D" id="3.90.170.10">
    <property type="entry name" value="Adenylosuccinate Synthetase, subunit A, domain 3"/>
    <property type="match status" value="1"/>
</dbReference>
<dbReference type="InterPro" id="IPR001114">
    <property type="entry name" value="Adenylosuccinate_synthetase"/>
</dbReference>
<dbReference type="InterPro" id="IPR027417">
    <property type="entry name" value="P-loop_NTPase"/>
</dbReference>
<feature type="binding site" description="in other chain" evidence="8">
    <location>
        <position position="303"/>
    </location>
    <ligand>
        <name>IMP</name>
        <dbReference type="ChEBI" id="CHEBI:58053"/>
        <note>ligand shared between dimeric partners</note>
    </ligand>
</feature>
<feature type="binding site" evidence="8">
    <location>
        <begin position="12"/>
        <end position="18"/>
    </location>
    <ligand>
        <name>GTP</name>
        <dbReference type="ChEBI" id="CHEBI:37565"/>
    </ligand>
</feature>
<dbReference type="NCBIfam" id="NF002223">
    <property type="entry name" value="PRK01117.1"/>
    <property type="match status" value="1"/>
</dbReference>
<evidence type="ECO:0000256" key="2">
    <source>
        <dbReference type="ARBA" id="ARBA00022598"/>
    </source>
</evidence>
<keyword evidence="4 8" id="KW-0547">Nucleotide-binding</keyword>
<dbReference type="NCBIfam" id="TIGR00184">
    <property type="entry name" value="purA"/>
    <property type="match status" value="1"/>
</dbReference>
<evidence type="ECO:0000313" key="11">
    <source>
        <dbReference type="EMBL" id="EYF06829.1"/>
    </source>
</evidence>
<sequence>MTAIVVVGAQWGDEGKGKVVDLYTESADVVVRYAGGPNAGHTLVVGDEKIIVRLIPSGVLRPLARCVLAQGMVIDPGVLVSEIDALEARGHTTAGRLFVSDRAHLILPFHPLIDALREAAADSNLRIGTTKRGIGPCYEDKAARRGVRAGDLRNLKQLAAAAARSIEAWTPTLRALGGEPPPLDEVIAALEPLAVRIVPLLTDTSALIDAAIHKGERVILEGAQGTLLDLDHGTYPFVTSSSAIAGGACVGAGIGPTRIKRVVGLAKAYCTRVGEGPFPTELHDATGESIRTMGGEFGSVTGRPRRTGWLDLPALRYAARVNGLDGIALTKLDVLTGIADLSVCVAYETPTGQSLDFPIDDLASARPIYKRVHPWTDPIEGARSLRDLPAAARDYIDLIEKEIGVPIDVVSVGPERDATIILRSAFG</sequence>
<evidence type="ECO:0000256" key="8">
    <source>
        <dbReference type="HAMAP-Rule" id="MF_00011"/>
    </source>
</evidence>
<dbReference type="CDD" id="cd03108">
    <property type="entry name" value="AdSS"/>
    <property type="match status" value="1"/>
</dbReference>
<dbReference type="InterPro" id="IPR042111">
    <property type="entry name" value="Adenylosuccinate_synth_dom3"/>
</dbReference>
<gene>
    <name evidence="8" type="primary">purA</name>
    <name evidence="11" type="ORF">CAP_1526</name>
</gene>
<dbReference type="InterPro" id="IPR018220">
    <property type="entry name" value="Adenylosuccin_syn_GTP-bd"/>
</dbReference>
<name>A0A017TC51_9BACT</name>
<keyword evidence="3 8" id="KW-0479">Metal-binding</keyword>
<feature type="binding site" evidence="8">
    <location>
        <begin position="40"/>
        <end position="42"/>
    </location>
    <ligand>
        <name>GTP</name>
        <dbReference type="ChEBI" id="CHEBI:37565"/>
    </ligand>
</feature>
<dbReference type="Proteomes" id="UP000019678">
    <property type="component" value="Unassembled WGS sequence"/>
</dbReference>
<comment type="similarity">
    <text evidence="8 10">Belongs to the adenylosuccinate synthetase family.</text>
</comment>
<dbReference type="Gene3D" id="3.40.440.10">
    <property type="entry name" value="Adenylosuccinate Synthetase, subunit A, domain 1"/>
    <property type="match status" value="1"/>
</dbReference>
<protein>
    <recommendedName>
        <fullName evidence="8 10">Adenylosuccinate synthetase</fullName>
        <shortName evidence="8">AMPSase</shortName>
        <shortName evidence="8">AdSS</shortName>
        <ecNumber evidence="8 10">6.3.4.4</ecNumber>
    </recommendedName>
    <alternativeName>
        <fullName evidence="8">IMP--aspartate ligase</fullName>
    </alternativeName>
</protein>
<dbReference type="RefSeq" id="WP_044239200.1">
    <property type="nucleotide sequence ID" value="NZ_ASRX01000014.1"/>
</dbReference>
<dbReference type="HAMAP" id="MF_00011">
    <property type="entry name" value="Adenylosucc_synth"/>
    <property type="match status" value="1"/>
</dbReference>
<feature type="binding site" description="in other chain" evidence="8">
    <location>
        <begin position="38"/>
        <end position="41"/>
    </location>
    <ligand>
        <name>IMP</name>
        <dbReference type="ChEBI" id="CHEBI:58053"/>
        <note>ligand shared between dimeric partners</note>
    </ligand>
</feature>
<evidence type="ECO:0000256" key="4">
    <source>
        <dbReference type="ARBA" id="ARBA00022741"/>
    </source>
</evidence>
<dbReference type="EMBL" id="ASRX01000014">
    <property type="protein sequence ID" value="EYF06829.1"/>
    <property type="molecule type" value="Genomic_DNA"/>
</dbReference>
<dbReference type="PANTHER" id="PTHR11846:SF0">
    <property type="entry name" value="ADENYLOSUCCINATE SYNTHETASE"/>
    <property type="match status" value="1"/>
</dbReference>
<reference evidence="11 12" key="1">
    <citation type="submission" date="2013-05" db="EMBL/GenBank/DDBJ databases">
        <title>Genome assembly of Chondromyces apiculatus DSM 436.</title>
        <authorList>
            <person name="Sharma G."/>
            <person name="Khatri I."/>
            <person name="Kaur C."/>
            <person name="Mayilraj S."/>
            <person name="Subramanian S."/>
        </authorList>
    </citation>
    <scope>NUCLEOTIDE SEQUENCE [LARGE SCALE GENOMIC DNA]</scope>
    <source>
        <strain evidence="11 12">DSM 436</strain>
    </source>
</reference>
<feature type="binding site" evidence="8">
    <location>
        <begin position="331"/>
        <end position="333"/>
    </location>
    <ligand>
        <name>GTP</name>
        <dbReference type="ChEBI" id="CHEBI:37565"/>
    </ligand>
</feature>
<organism evidence="11 12">
    <name type="scientific">Chondromyces apiculatus DSM 436</name>
    <dbReference type="NCBI Taxonomy" id="1192034"/>
    <lineage>
        <taxon>Bacteria</taxon>
        <taxon>Pseudomonadati</taxon>
        <taxon>Myxococcota</taxon>
        <taxon>Polyangia</taxon>
        <taxon>Polyangiales</taxon>
        <taxon>Polyangiaceae</taxon>
        <taxon>Chondromyces</taxon>
    </lineage>
</organism>
<comment type="catalytic activity">
    <reaction evidence="8 10">
        <text>IMP + L-aspartate + GTP = N(6)-(1,2-dicarboxyethyl)-AMP + GDP + phosphate + 2 H(+)</text>
        <dbReference type="Rhea" id="RHEA:15753"/>
        <dbReference type="ChEBI" id="CHEBI:15378"/>
        <dbReference type="ChEBI" id="CHEBI:29991"/>
        <dbReference type="ChEBI" id="CHEBI:37565"/>
        <dbReference type="ChEBI" id="CHEBI:43474"/>
        <dbReference type="ChEBI" id="CHEBI:57567"/>
        <dbReference type="ChEBI" id="CHEBI:58053"/>
        <dbReference type="ChEBI" id="CHEBI:58189"/>
        <dbReference type="EC" id="6.3.4.4"/>
    </reaction>
</comment>
<feature type="active site" description="Proton acceptor" evidence="8">
    <location>
        <position position="13"/>
    </location>
</feature>
<evidence type="ECO:0000256" key="9">
    <source>
        <dbReference type="PROSITE-ProRule" id="PRU10134"/>
    </source>
</evidence>
<dbReference type="PROSITE" id="PS00513">
    <property type="entry name" value="ADENYLOSUCCIN_SYN_2"/>
    <property type="match status" value="1"/>
</dbReference>
<feature type="binding site" description="in other chain" evidence="8">
    <location>
        <position position="239"/>
    </location>
    <ligand>
        <name>IMP</name>
        <dbReference type="ChEBI" id="CHEBI:58053"/>
        <note>ligand shared between dimeric partners</note>
    </ligand>
</feature>
<dbReference type="PANTHER" id="PTHR11846">
    <property type="entry name" value="ADENYLOSUCCINATE SYNTHETASE"/>
    <property type="match status" value="1"/>
</dbReference>
<keyword evidence="12" id="KW-1185">Reference proteome</keyword>
<dbReference type="SUPFAM" id="SSF52540">
    <property type="entry name" value="P-loop containing nucleoside triphosphate hydrolases"/>
    <property type="match status" value="1"/>
</dbReference>
<comment type="subcellular location">
    <subcellularLocation>
        <location evidence="8">Cytoplasm</location>
    </subcellularLocation>
</comment>
<keyword evidence="7 8" id="KW-0342">GTP-binding</keyword>
<feature type="active site" evidence="9">
    <location>
        <position position="141"/>
    </location>
</feature>
<dbReference type="eggNOG" id="COG0104">
    <property type="taxonomic scope" value="Bacteria"/>
</dbReference>
<dbReference type="InterPro" id="IPR042110">
    <property type="entry name" value="Adenylosuccinate_synth_dom2"/>
</dbReference>
<dbReference type="EC" id="6.3.4.4" evidence="8 10"/>
<feature type="binding site" description="in other chain" evidence="8">
    <location>
        <begin position="13"/>
        <end position="16"/>
    </location>
    <ligand>
        <name>IMP</name>
        <dbReference type="ChEBI" id="CHEBI:58053"/>
        <note>ligand shared between dimeric partners</note>
    </ligand>
</feature>